<keyword evidence="2" id="KW-0808">Transferase</keyword>
<gene>
    <name evidence="2" type="ORF">GA0070616_4055</name>
</gene>
<name>A0A1C6SLC1_9ACTN</name>
<dbReference type="InterPro" id="IPR051531">
    <property type="entry name" value="N-acetyltransferase"/>
</dbReference>
<evidence type="ECO:0000313" key="3">
    <source>
        <dbReference type="Proteomes" id="UP000199699"/>
    </source>
</evidence>
<dbReference type="Pfam" id="PF13302">
    <property type="entry name" value="Acetyltransf_3"/>
    <property type="match status" value="1"/>
</dbReference>
<dbReference type="PANTHER" id="PTHR43792">
    <property type="entry name" value="GNAT FAMILY, PUTATIVE (AFU_ORTHOLOGUE AFUA_3G00765)-RELATED-RELATED"/>
    <property type="match status" value="1"/>
</dbReference>
<dbReference type="PANTHER" id="PTHR43792:SF1">
    <property type="entry name" value="N-ACETYLTRANSFERASE DOMAIN-CONTAINING PROTEIN"/>
    <property type="match status" value="1"/>
</dbReference>
<dbReference type="GO" id="GO:0016747">
    <property type="term" value="F:acyltransferase activity, transferring groups other than amino-acyl groups"/>
    <property type="evidence" value="ECO:0007669"/>
    <property type="project" value="InterPro"/>
</dbReference>
<reference evidence="2 3" key="1">
    <citation type="submission" date="2016-06" db="EMBL/GenBank/DDBJ databases">
        <authorList>
            <person name="Kjaerup R.B."/>
            <person name="Dalgaard T.S."/>
            <person name="Juul-Madsen H.R."/>
        </authorList>
    </citation>
    <scope>NUCLEOTIDE SEQUENCE [LARGE SCALE GENOMIC DNA]</scope>
    <source>
        <strain evidence="2 3">DSM 43818</strain>
    </source>
</reference>
<protein>
    <submittedName>
        <fullName evidence="2">Protein N-acetyltransferase, RimJ/RimL family</fullName>
    </submittedName>
</protein>
<dbReference type="PROSITE" id="PS51186">
    <property type="entry name" value="GNAT"/>
    <property type="match status" value="1"/>
</dbReference>
<organism evidence="2 3">
    <name type="scientific">Micromonospora nigra</name>
    <dbReference type="NCBI Taxonomy" id="145857"/>
    <lineage>
        <taxon>Bacteria</taxon>
        <taxon>Bacillati</taxon>
        <taxon>Actinomycetota</taxon>
        <taxon>Actinomycetes</taxon>
        <taxon>Micromonosporales</taxon>
        <taxon>Micromonosporaceae</taxon>
        <taxon>Micromonospora</taxon>
    </lineage>
</organism>
<dbReference type="SUPFAM" id="SSF55729">
    <property type="entry name" value="Acyl-CoA N-acyltransferases (Nat)"/>
    <property type="match status" value="1"/>
</dbReference>
<evidence type="ECO:0000313" key="2">
    <source>
        <dbReference type="EMBL" id="SCL30346.1"/>
    </source>
</evidence>
<proteinExistence type="predicted"/>
<dbReference type="EMBL" id="FMHT01000003">
    <property type="protein sequence ID" value="SCL30346.1"/>
    <property type="molecule type" value="Genomic_DNA"/>
</dbReference>
<feature type="domain" description="N-acetyltransferase" evidence="1">
    <location>
        <begin position="9"/>
        <end position="180"/>
    </location>
</feature>
<dbReference type="AlphaFoldDB" id="A0A1C6SLC1"/>
<dbReference type="InterPro" id="IPR016181">
    <property type="entry name" value="Acyl_CoA_acyltransferase"/>
</dbReference>
<evidence type="ECO:0000259" key="1">
    <source>
        <dbReference type="PROSITE" id="PS51186"/>
    </source>
</evidence>
<keyword evidence="3" id="KW-1185">Reference proteome</keyword>
<dbReference type="Proteomes" id="UP000199699">
    <property type="component" value="Unassembled WGS sequence"/>
</dbReference>
<dbReference type="OrthoDB" id="3533156at2"/>
<dbReference type="RefSeq" id="WP_091085178.1">
    <property type="nucleotide sequence ID" value="NZ_FMHT01000003.1"/>
</dbReference>
<accession>A0A1C6SLC1</accession>
<dbReference type="InterPro" id="IPR000182">
    <property type="entry name" value="GNAT_dom"/>
</dbReference>
<dbReference type="STRING" id="145857.GA0070616_4055"/>
<sequence>MTVVTTDRLVIRAWTDAPADLDRFYDIYSRDEVMRWLGGGAGRLTDPAQAAPRLAAWSARFDRYAGRYGLWAVQVRATGVVAGTVLVKPLPGCDGETPTGDIEVGWHLHPDAQGHGYATEAARAMLDREFALGGRRVYAVVAPGNERSTAVCRRLGMTPVGRRTNWYGGVEVETFVVDAP</sequence>
<dbReference type="Gene3D" id="3.40.630.30">
    <property type="match status" value="1"/>
</dbReference>